<organism evidence="2 3">
    <name type="scientific">Sphingobacterium humi</name>
    <dbReference type="NCBI Taxonomy" id="1796905"/>
    <lineage>
        <taxon>Bacteria</taxon>
        <taxon>Pseudomonadati</taxon>
        <taxon>Bacteroidota</taxon>
        <taxon>Sphingobacteriia</taxon>
        <taxon>Sphingobacteriales</taxon>
        <taxon>Sphingobacteriaceae</taxon>
        <taxon>Sphingobacterium</taxon>
    </lineage>
</organism>
<keyword evidence="3" id="KW-1185">Reference proteome</keyword>
<dbReference type="OrthoDB" id="103154at2"/>
<dbReference type="SUPFAM" id="SSF56935">
    <property type="entry name" value="Porins"/>
    <property type="match status" value="1"/>
</dbReference>
<dbReference type="EMBL" id="WSQA01000002">
    <property type="protein sequence ID" value="MVZ61009.1"/>
    <property type="molecule type" value="Genomic_DNA"/>
</dbReference>
<dbReference type="InterPro" id="IPR011486">
    <property type="entry name" value="BBP2"/>
</dbReference>
<keyword evidence="1" id="KW-0732">Signal</keyword>
<accession>A0A6N8KWA1</accession>
<evidence type="ECO:0000313" key="2">
    <source>
        <dbReference type="EMBL" id="MVZ61009.1"/>
    </source>
</evidence>
<dbReference type="AlphaFoldDB" id="A0A6N8KWA1"/>
<reference evidence="2 3" key="1">
    <citation type="submission" date="2019-12" db="EMBL/GenBank/DDBJ databases">
        <authorList>
            <person name="Dong K."/>
        </authorList>
    </citation>
    <scope>NUCLEOTIDE SEQUENCE [LARGE SCALE GENOMIC DNA]</scope>
    <source>
        <strain evidence="2 3">JCM 31225</strain>
    </source>
</reference>
<dbReference type="Pfam" id="PF07642">
    <property type="entry name" value="BBP2"/>
    <property type="match status" value="1"/>
</dbReference>
<sequence length="359" mass="40367">MQIKQLLMGMFCFSASSALAQEDKDSTKNPLSFGGYVESYYSYDFNKPATHQKSGLVYSHNRSNEVAVNLAMVKASYDGDWLRGQVGLAAGSYMNANYAAEEGVYKNIYEANIGVKLSKSHNIWFDAGIMPSHIGPESAIGIDNISLTRSIAAENSPYFETGAKLSYTNAKGDWYVAVLALNGWQKIQLPESSKGMSFGHQLTYQPNENLLFNSSSYIGNEGPDSLRFFHDFYMQVQVHEQVKLLALFDYGMQKQAHSSKTLNWWTTGLQLQYAISDRYRLNARGEYYNDGDDAMFGSMDPLPKKVIGGSLGFDMQIQPDLFWRSEFRYLNSDGAIFKKGTANYTDRQACFTTSIGWRF</sequence>
<dbReference type="Proteomes" id="UP000435036">
    <property type="component" value="Unassembled WGS sequence"/>
</dbReference>
<feature type="signal peptide" evidence="1">
    <location>
        <begin position="1"/>
        <end position="20"/>
    </location>
</feature>
<name>A0A6N8KWA1_9SPHI</name>
<evidence type="ECO:0000313" key="3">
    <source>
        <dbReference type="Proteomes" id="UP000435036"/>
    </source>
</evidence>
<dbReference type="RefSeq" id="WP_160367658.1">
    <property type="nucleotide sequence ID" value="NZ_WSQA01000002.1"/>
</dbReference>
<proteinExistence type="predicted"/>
<evidence type="ECO:0000256" key="1">
    <source>
        <dbReference type="SAM" id="SignalP"/>
    </source>
</evidence>
<protein>
    <submittedName>
        <fullName evidence="2">Outer membrane beta-barrel protein</fullName>
    </submittedName>
</protein>
<gene>
    <name evidence="2" type="ORF">GQF63_03135</name>
</gene>
<feature type="chain" id="PRO_5026972632" evidence="1">
    <location>
        <begin position="21"/>
        <end position="359"/>
    </location>
</feature>
<comment type="caution">
    <text evidence="2">The sequence shown here is derived from an EMBL/GenBank/DDBJ whole genome shotgun (WGS) entry which is preliminary data.</text>
</comment>